<accession>A0A2Z4MA74</accession>
<geneLocation type="chloroplast" evidence="1"/>
<proteinExistence type="predicted"/>
<organism evidence="1">
    <name type="scientific">Scotinosphaera sp. NIES-154</name>
    <dbReference type="NCBI Taxonomy" id="2249731"/>
    <lineage>
        <taxon>Eukaryota</taxon>
        <taxon>Viridiplantae</taxon>
        <taxon>Chlorophyta</taxon>
        <taxon>core chlorophytes</taxon>
        <taxon>Ulvophyceae</taxon>
        <taxon>Scotinosphaerales</taxon>
        <taxon>Scotinosphaeraceae</taxon>
        <taxon>Scotinosphaera</taxon>
    </lineage>
</organism>
<dbReference type="AlphaFoldDB" id="A0A2Z4MA74"/>
<evidence type="ECO:0000313" key="1">
    <source>
        <dbReference type="EMBL" id="AWX53464.1"/>
    </source>
</evidence>
<keyword evidence="1" id="KW-0150">Chloroplast</keyword>
<gene>
    <name evidence="1" type="primary">orf202</name>
</gene>
<name>A0A2Z4MA74_9CHLO</name>
<keyword evidence="1" id="KW-0934">Plastid</keyword>
<sequence length="217" mass="25214">MSNKLTKTQIENLAFSRNHLLITPNFTEVYKNVKSVLTFECLTCHSTFECSVHSYKNARKTGCPECKKIKTSQTHKGKILSNETRALIGEKASQRTGSLKNRFGENHPCFKGGYGRDKKTRSTLDYCWINGIKKLYNRKCVLTETKTNLECHHLDSWNQAIDRRHDLKNGVLITHEIHKTFHKTYGYGNNTEAQFSAFCKNVYNVDWFEMKKQFWSS</sequence>
<dbReference type="EMBL" id="MG721908">
    <property type="protein sequence ID" value="AWX53464.1"/>
    <property type="molecule type" value="Genomic_DNA"/>
</dbReference>
<protein>
    <submittedName>
        <fullName evidence="1">Uncharacterized protein</fullName>
    </submittedName>
</protein>
<reference evidence="1" key="1">
    <citation type="submission" date="2017-12" db="EMBL/GenBank/DDBJ databases">
        <title>Resolution of core Chlorophyta phylogeny using heterogeneous models with AT-rich chloroplast sequence data.</title>
        <authorList>
            <person name="Fang L."/>
        </authorList>
    </citation>
    <scope>NUCLEOTIDE SEQUENCE</scope>
</reference>